<dbReference type="PANTHER" id="PTHR30146">
    <property type="entry name" value="LACI-RELATED TRANSCRIPTIONAL REPRESSOR"/>
    <property type="match status" value="1"/>
</dbReference>
<dbReference type="Pfam" id="PF00532">
    <property type="entry name" value="Peripla_BP_1"/>
    <property type="match status" value="1"/>
</dbReference>
<evidence type="ECO:0000259" key="4">
    <source>
        <dbReference type="PROSITE" id="PS50932"/>
    </source>
</evidence>
<dbReference type="Gene3D" id="1.10.260.40">
    <property type="entry name" value="lambda repressor-like DNA-binding domains"/>
    <property type="match status" value="1"/>
</dbReference>
<organism evidence="6 7">
    <name type="scientific">Candidatus Scybalomonas excrementavium</name>
    <dbReference type="NCBI Taxonomy" id="2840943"/>
    <lineage>
        <taxon>Bacteria</taxon>
        <taxon>Bacillati</taxon>
        <taxon>Bacillota</taxon>
        <taxon>Clostridia</taxon>
        <taxon>Lachnospirales</taxon>
        <taxon>Lachnospiraceae</taxon>
        <taxon>Lachnospiraceae incertae sedis</taxon>
        <taxon>Candidatus Scybalomonas</taxon>
    </lineage>
</organism>
<name>A0A9D9I0E2_9FIRM</name>
<dbReference type="PROSITE" id="PS50943">
    <property type="entry name" value="HTH_CROC1"/>
    <property type="match status" value="1"/>
</dbReference>
<proteinExistence type="predicted"/>
<keyword evidence="3" id="KW-0804">Transcription</keyword>
<dbReference type="SUPFAM" id="SSF47413">
    <property type="entry name" value="lambda repressor-like DNA-binding domains"/>
    <property type="match status" value="1"/>
</dbReference>
<comment type="caution">
    <text evidence="6">The sequence shown here is derived from an EMBL/GenBank/DDBJ whole genome shotgun (WGS) entry which is preliminary data.</text>
</comment>
<dbReference type="InterPro" id="IPR001387">
    <property type="entry name" value="Cro/C1-type_HTH"/>
</dbReference>
<evidence type="ECO:0000256" key="2">
    <source>
        <dbReference type="ARBA" id="ARBA00023125"/>
    </source>
</evidence>
<feature type="domain" description="HTH cro/C1-type" evidence="5">
    <location>
        <begin position="4"/>
        <end position="52"/>
    </location>
</feature>
<evidence type="ECO:0000256" key="1">
    <source>
        <dbReference type="ARBA" id="ARBA00023015"/>
    </source>
</evidence>
<reference evidence="6" key="1">
    <citation type="submission" date="2020-10" db="EMBL/GenBank/DDBJ databases">
        <authorList>
            <person name="Gilroy R."/>
        </authorList>
    </citation>
    <scope>NUCLEOTIDE SEQUENCE</scope>
    <source>
        <strain evidence="6">E3-2379</strain>
    </source>
</reference>
<feature type="domain" description="HTH lacI-type" evidence="4">
    <location>
        <begin position="5"/>
        <end position="58"/>
    </location>
</feature>
<dbReference type="InterPro" id="IPR001761">
    <property type="entry name" value="Peripla_BP/Lac1_sug-bd_dom"/>
</dbReference>
<dbReference type="SMART" id="SM00354">
    <property type="entry name" value="HTH_LACI"/>
    <property type="match status" value="1"/>
</dbReference>
<gene>
    <name evidence="6" type="ORF">IAC13_05445</name>
</gene>
<dbReference type="CDD" id="cd01542">
    <property type="entry name" value="PBP1_TreR-like"/>
    <property type="match status" value="1"/>
</dbReference>
<dbReference type="GO" id="GO:0003700">
    <property type="term" value="F:DNA-binding transcription factor activity"/>
    <property type="evidence" value="ECO:0007669"/>
    <property type="project" value="TreeGrafter"/>
</dbReference>
<dbReference type="CDD" id="cd01392">
    <property type="entry name" value="HTH_LacI"/>
    <property type="match status" value="1"/>
</dbReference>
<dbReference type="InterPro" id="IPR000843">
    <property type="entry name" value="HTH_LacI"/>
</dbReference>
<evidence type="ECO:0000313" key="6">
    <source>
        <dbReference type="EMBL" id="MBO8463360.1"/>
    </source>
</evidence>
<evidence type="ECO:0000256" key="3">
    <source>
        <dbReference type="ARBA" id="ARBA00023163"/>
    </source>
</evidence>
<dbReference type="PANTHER" id="PTHR30146:SF154">
    <property type="entry name" value="TRANSCRIPTION REGULATOR, MEMBER OF GALR FAMILY"/>
    <property type="match status" value="1"/>
</dbReference>
<accession>A0A9D9I0E2</accession>
<dbReference type="PROSITE" id="PS50932">
    <property type="entry name" value="HTH_LACI_2"/>
    <property type="match status" value="1"/>
</dbReference>
<dbReference type="Proteomes" id="UP000823618">
    <property type="component" value="Unassembled WGS sequence"/>
</dbReference>
<dbReference type="InterPro" id="IPR010982">
    <property type="entry name" value="Lambda_DNA-bd_dom_sf"/>
</dbReference>
<dbReference type="AlphaFoldDB" id="A0A9D9I0E2"/>
<dbReference type="InterPro" id="IPR028082">
    <property type="entry name" value="Peripla_BP_I"/>
</dbReference>
<protein>
    <submittedName>
        <fullName evidence="6">LacI family DNA-binding transcriptional regulator</fullName>
    </submittedName>
</protein>
<keyword evidence="1" id="KW-0805">Transcription regulation</keyword>
<reference evidence="6" key="2">
    <citation type="journal article" date="2021" name="PeerJ">
        <title>Extensive microbial diversity within the chicken gut microbiome revealed by metagenomics and culture.</title>
        <authorList>
            <person name="Gilroy R."/>
            <person name="Ravi A."/>
            <person name="Getino M."/>
            <person name="Pursley I."/>
            <person name="Horton D.L."/>
            <person name="Alikhan N.F."/>
            <person name="Baker D."/>
            <person name="Gharbi K."/>
            <person name="Hall N."/>
            <person name="Watson M."/>
            <person name="Adriaenssens E.M."/>
            <person name="Foster-Nyarko E."/>
            <person name="Jarju S."/>
            <person name="Secka A."/>
            <person name="Antonio M."/>
            <person name="Oren A."/>
            <person name="Chaudhuri R.R."/>
            <person name="La Ragione R."/>
            <person name="Hildebrand F."/>
            <person name="Pallen M.J."/>
        </authorList>
    </citation>
    <scope>NUCLEOTIDE SEQUENCE</scope>
    <source>
        <strain evidence="6">E3-2379</strain>
    </source>
</reference>
<dbReference type="Pfam" id="PF00356">
    <property type="entry name" value="LacI"/>
    <property type="match status" value="1"/>
</dbReference>
<dbReference type="EMBL" id="JADIML010000149">
    <property type="protein sequence ID" value="MBO8463360.1"/>
    <property type="molecule type" value="Genomic_DNA"/>
</dbReference>
<dbReference type="GO" id="GO:0000976">
    <property type="term" value="F:transcription cis-regulatory region binding"/>
    <property type="evidence" value="ECO:0007669"/>
    <property type="project" value="TreeGrafter"/>
</dbReference>
<evidence type="ECO:0000313" key="7">
    <source>
        <dbReference type="Proteomes" id="UP000823618"/>
    </source>
</evidence>
<keyword evidence="2 6" id="KW-0238">DNA-binding</keyword>
<dbReference type="SUPFAM" id="SSF53822">
    <property type="entry name" value="Periplasmic binding protein-like I"/>
    <property type="match status" value="1"/>
</dbReference>
<sequence>MSEKITMADIAEMAGVGKSTVSRYFNGGYVKDSTRKKIQEIIEQYQYEPNSFARLNAKTSNLIGVVVPTLNSKISSRVITSIDRYLRAHNYETIIKSSDHNQDLEYQNIQRLLQLKVDGILLSAITMTKRLHSLIEKSNIPIVILAQEDSHSTSIVDDDYAAGYAMGDFIGKTKATSVAYIGVSEYDIAVGVTRKNGILAGLQQHGITPCATLCGDYSYESGVALTEKLLETTTPDAIICATDRLAFGAYFVLKQKGFQIPEDISVTGFGGYQESALLDPPLTTIKFDTYAMGYLGAETLLKLIKKEPVSKKQVIGFEFIHGKSVLER</sequence>
<evidence type="ECO:0000259" key="5">
    <source>
        <dbReference type="PROSITE" id="PS50943"/>
    </source>
</evidence>
<dbReference type="Gene3D" id="3.40.50.2300">
    <property type="match status" value="2"/>
</dbReference>